<dbReference type="Gene3D" id="3.40.1280.10">
    <property type="match status" value="1"/>
</dbReference>
<dbReference type="OrthoDB" id="270651at2759"/>
<dbReference type="GO" id="GO:0005739">
    <property type="term" value="C:mitochondrion"/>
    <property type="evidence" value="ECO:0007669"/>
    <property type="project" value="TreeGrafter"/>
</dbReference>
<evidence type="ECO:0000313" key="8">
    <source>
        <dbReference type="Proteomes" id="UP000007879"/>
    </source>
</evidence>
<dbReference type="STRING" id="400682.A0A1X7TZJ8"/>
<feature type="domain" description="tRNA/rRNA methyltransferase SpoU type" evidence="6">
    <location>
        <begin position="41"/>
        <end position="189"/>
    </location>
</feature>
<dbReference type="SUPFAM" id="SSF75217">
    <property type="entry name" value="alpha/beta knot"/>
    <property type="match status" value="1"/>
</dbReference>
<dbReference type="InterPro" id="IPR001537">
    <property type="entry name" value="SpoU_MeTrfase"/>
</dbReference>
<comment type="similarity">
    <text evidence="1">Belongs to the class IV-like SAM-binding methyltransferase superfamily. RNA methyltransferase TrmH family.</text>
</comment>
<name>A0A1X7TZJ8_AMPQE</name>
<dbReference type="InterPro" id="IPR047261">
    <property type="entry name" value="MRM1_MeTrfase_dom"/>
</dbReference>
<reference evidence="8" key="1">
    <citation type="journal article" date="2010" name="Nature">
        <title>The Amphimedon queenslandica genome and the evolution of animal complexity.</title>
        <authorList>
            <person name="Srivastava M."/>
            <person name="Simakov O."/>
            <person name="Chapman J."/>
            <person name="Fahey B."/>
            <person name="Gauthier M.E."/>
            <person name="Mitros T."/>
            <person name="Richards G.S."/>
            <person name="Conaco C."/>
            <person name="Dacre M."/>
            <person name="Hellsten U."/>
            <person name="Larroux C."/>
            <person name="Putnam N.H."/>
            <person name="Stanke M."/>
            <person name="Adamska M."/>
            <person name="Darling A."/>
            <person name="Degnan S.M."/>
            <person name="Oakley T.H."/>
            <person name="Plachetzki D.C."/>
            <person name="Zhai Y."/>
            <person name="Adamski M."/>
            <person name="Calcino A."/>
            <person name="Cummins S.F."/>
            <person name="Goodstein D.M."/>
            <person name="Harris C."/>
            <person name="Jackson D.J."/>
            <person name="Leys S.P."/>
            <person name="Shu S."/>
            <person name="Woodcroft B.J."/>
            <person name="Vervoort M."/>
            <person name="Kosik K.S."/>
            <person name="Manning G."/>
            <person name="Degnan B.M."/>
            <person name="Rokhsar D.S."/>
        </authorList>
    </citation>
    <scope>NUCLEOTIDE SEQUENCE [LARGE SCALE GENOMIC DNA]</scope>
</reference>
<dbReference type="InParanoid" id="A0A1X7TZJ8"/>
<evidence type="ECO:0000313" key="7">
    <source>
        <dbReference type="EnsemblMetazoa" id="Aqu2.1.20548_001"/>
    </source>
</evidence>
<dbReference type="eggNOG" id="KOG0838">
    <property type="taxonomic scope" value="Eukaryota"/>
</dbReference>
<keyword evidence="4" id="KW-0808">Transferase</keyword>
<evidence type="ECO:0000259" key="6">
    <source>
        <dbReference type="Pfam" id="PF00588"/>
    </source>
</evidence>
<keyword evidence="3" id="KW-0489">Methyltransferase</keyword>
<evidence type="ECO:0000256" key="5">
    <source>
        <dbReference type="ARBA" id="ARBA00022691"/>
    </source>
</evidence>
<dbReference type="GO" id="GO:0016435">
    <property type="term" value="F:rRNA (guanine) methyltransferase activity"/>
    <property type="evidence" value="ECO:0007669"/>
    <property type="project" value="TreeGrafter"/>
</dbReference>
<keyword evidence="5" id="KW-0949">S-adenosyl-L-methionine</keyword>
<dbReference type="Pfam" id="PF00588">
    <property type="entry name" value="SpoU_methylase"/>
    <property type="match status" value="1"/>
</dbReference>
<sequence length="197" mass="21667">MVDTKLLQGILMDVEPLRFKPMTLESNLLNHKQFSKAHLLWLLLYHVQDPMNFGAIIRSAYFFGVDRILVTNKSSCPLSPVVSKSSAGAMEMLSIHSISDVISLLKVAADKGWDILGTVSPNKFEHFSVISASDHKVIRPTMLIVGNEGHGLTKEVCSCCTKLLTINPKRSLSPGFDSLNVSVATGILLNTLYNNKI</sequence>
<dbReference type="EnsemblMetazoa" id="XM_020001403.1">
    <property type="protein sequence ID" value="XP_019856962.1"/>
    <property type="gene ID" value="LOC109585363"/>
</dbReference>
<evidence type="ECO:0000256" key="3">
    <source>
        <dbReference type="ARBA" id="ARBA00022603"/>
    </source>
</evidence>
<proteinExistence type="inferred from homology"/>
<dbReference type="InterPro" id="IPR047182">
    <property type="entry name" value="MRM1"/>
</dbReference>
<dbReference type="EnsemblMetazoa" id="Aqu2.1.20548_001">
    <property type="protein sequence ID" value="Aqu2.1.20548_001"/>
    <property type="gene ID" value="Aqu2.1.20548"/>
</dbReference>
<protein>
    <recommendedName>
        <fullName evidence="6">tRNA/rRNA methyltransferase SpoU type domain-containing protein</fullName>
    </recommendedName>
</protein>
<dbReference type="AlphaFoldDB" id="A0A1X7TZJ8"/>
<dbReference type="PANTHER" id="PTHR46103:SF1">
    <property type="entry name" value="RRNA METHYLTRANSFERASE 1, MITOCHONDRIAL"/>
    <property type="match status" value="1"/>
</dbReference>
<dbReference type="InterPro" id="IPR029028">
    <property type="entry name" value="Alpha/beta_knot_MTases"/>
</dbReference>
<organism evidence="7">
    <name type="scientific">Amphimedon queenslandica</name>
    <name type="common">Sponge</name>
    <dbReference type="NCBI Taxonomy" id="400682"/>
    <lineage>
        <taxon>Eukaryota</taxon>
        <taxon>Metazoa</taxon>
        <taxon>Porifera</taxon>
        <taxon>Demospongiae</taxon>
        <taxon>Heteroscleromorpha</taxon>
        <taxon>Haplosclerida</taxon>
        <taxon>Niphatidae</taxon>
        <taxon>Amphimedon</taxon>
    </lineage>
</organism>
<dbReference type="PANTHER" id="PTHR46103">
    <property type="entry name" value="RRNA METHYLTRANSFERASE 1, MITOCHONDRIAL"/>
    <property type="match status" value="1"/>
</dbReference>
<keyword evidence="8" id="KW-1185">Reference proteome</keyword>
<dbReference type="InterPro" id="IPR029026">
    <property type="entry name" value="tRNA_m1G_MTases_N"/>
</dbReference>
<evidence type="ECO:0000256" key="2">
    <source>
        <dbReference type="ARBA" id="ARBA00022552"/>
    </source>
</evidence>
<dbReference type="OMA" id="GASQYVK"/>
<dbReference type="Proteomes" id="UP000007879">
    <property type="component" value="Unassembled WGS sequence"/>
</dbReference>
<reference evidence="7" key="2">
    <citation type="submission" date="2017-05" db="UniProtKB">
        <authorList>
            <consortium name="EnsemblMetazoa"/>
        </authorList>
    </citation>
    <scope>IDENTIFICATION</scope>
</reference>
<dbReference type="GO" id="GO:0003723">
    <property type="term" value="F:RNA binding"/>
    <property type="evidence" value="ECO:0007669"/>
    <property type="project" value="InterPro"/>
</dbReference>
<evidence type="ECO:0000256" key="4">
    <source>
        <dbReference type="ARBA" id="ARBA00022679"/>
    </source>
</evidence>
<dbReference type="KEGG" id="aqu:109585363"/>
<accession>A0A1X7TZJ8</accession>
<dbReference type="CDD" id="cd18105">
    <property type="entry name" value="SpoU-like_MRM1"/>
    <property type="match status" value="1"/>
</dbReference>
<gene>
    <name evidence="7" type="primary">109585363</name>
</gene>
<evidence type="ECO:0000256" key="1">
    <source>
        <dbReference type="ARBA" id="ARBA00007228"/>
    </source>
</evidence>
<keyword evidence="2" id="KW-0698">rRNA processing</keyword>